<protein>
    <submittedName>
        <fullName evidence="1">Uncharacterized protein</fullName>
    </submittedName>
</protein>
<dbReference type="AlphaFoldDB" id="A0A8X6XQX7"/>
<name>A0A8X6XQX7_9ARAC</name>
<reference evidence="1" key="1">
    <citation type="submission" date="2020-08" db="EMBL/GenBank/DDBJ databases">
        <title>Multicomponent nature underlies the extraordinary mechanical properties of spider dragline silk.</title>
        <authorList>
            <person name="Kono N."/>
            <person name="Nakamura H."/>
            <person name="Mori M."/>
            <person name="Yoshida Y."/>
            <person name="Ohtoshi R."/>
            <person name="Malay A.D."/>
            <person name="Moran D.A.P."/>
            <person name="Tomita M."/>
            <person name="Numata K."/>
            <person name="Arakawa K."/>
        </authorList>
    </citation>
    <scope>NUCLEOTIDE SEQUENCE</scope>
</reference>
<comment type="caution">
    <text evidence="1">The sequence shown here is derived from an EMBL/GenBank/DDBJ whole genome shotgun (WGS) entry which is preliminary data.</text>
</comment>
<proteinExistence type="predicted"/>
<dbReference type="Proteomes" id="UP000886998">
    <property type="component" value="Unassembled WGS sequence"/>
</dbReference>
<accession>A0A8X6XQX7</accession>
<organism evidence="1 2">
    <name type="scientific">Trichonephila inaurata madagascariensis</name>
    <dbReference type="NCBI Taxonomy" id="2747483"/>
    <lineage>
        <taxon>Eukaryota</taxon>
        <taxon>Metazoa</taxon>
        <taxon>Ecdysozoa</taxon>
        <taxon>Arthropoda</taxon>
        <taxon>Chelicerata</taxon>
        <taxon>Arachnida</taxon>
        <taxon>Araneae</taxon>
        <taxon>Araneomorphae</taxon>
        <taxon>Entelegynae</taxon>
        <taxon>Araneoidea</taxon>
        <taxon>Nephilidae</taxon>
        <taxon>Trichonephila</taxon>
        <taxon>Trichonephila inaurata</taxon>
    </lineage>
</organism>
<dbReference type="EMBL" id="BMAV01011974">
    <property type="protein sequence ID" value="GFY58250.1"/>
    <property type="molecule type" value="Genomic_DNA"/>
</dbReference>
<gene>
    <name evidence="1" type="ORF">TNIN_433711</name>
</gene>
<sequence>MNPDFYPVFISELIAPDMALISFADIWILPDSRSVIHDLCTGLKHTPGGALTIKVDRVVQFAIFRLASGHIKCLSFVNGQNACLMGSNCNSVQASLEHLLNFVNLVQR</sequence>
<keyword evidence="2" id="KW-1185">Reference proteome</keyword>
<evidence type="ECO:0000313" key="2">
    <source>
        <dbReference type="Proteomes" id="UP000886998"/>
    </source>
</evidence>
<evidence type="ECO:0000313" key="1">
    <source>
        <dbReference type="EMBL" id="GFY58250.1"/>
    </source>
</evidence>